<feature type="transmembrane region" description="Helical" evidence="1">
    <location>
        <begin position="20"/>
        <end position="41"/>
    </location>
</feature>
<name>A0A1D7TH98_9BACT</name>
<organism evidence="2 3">
    <name type="scientific">Sulfurospirillum halorespirans DSM 13726</name>
    <dbReference type="NCBI Taxonomy" id="1193502"/>
    <lineage>
        <taxon>Bacteria</taxon>
        <taxon>Pseudomonadati</taxon>
        <taxon>Campylobacterota</taxon>
        <taxon>Epsilonproteobacteria</taxon>
        <taxon>Campylobacterales</taxon>
        <taxon>Sulfurospirillaceae</taxon>
        <taxon>Sulfurospirillum</taxon>
    </lineage>
</organism>
<keyword evidence="1" id="KW-0812">Transmembrane</keyword>
<evidence type="ECO:0000313" key="2">
    <source>
        <dbReference type="EMBL" id="AOO64371.1"/>
    </source>
</evidence>
<dbReference type="AlphaFoldDB" id="A0A1D7TH98"/>
<sequence>MRLSFIAPRPKPFLSLFSKMWVIFIALMSLFMIIFNFYIVIEMSSFKSGVVDLTKEREMLELKIDEDDATIGLILRQKALSEEIFSNNTLLKESMKNLFDLVPDQITLKKVQMERNSLILYGISPTQDTFNFLLAAPLKSIFHTSNTNFYLTKEGWYNFVSINKIIGEDGLRE</sequence>
<dbReference type="PATRIC" id="fig|1193502.14.peg.591"/>
<reference evidence="3" key="1">
    <citation type="submission" date="2016-08" db="EMBL/GenBank/DDBJ databases">
        <title>Complete genome sequence of the organohalide-respiring Epsilonproteobacterium Sulfurospirillum halorespirans.</title>
        <authorList>
            <person name="Goris T."/>
            <person name="Zimmermann J."/>
            <person name="Schenz B."/>
            <person name="Lemos M."/>
            <person name="Hackermueller J."/>
            <person name="Diekert G."/>
        </authorList>
    </citation>
    <scope>NUCLEOTIDE SEQUENCE [LARGE SCALE GENOMIC DNA]</scope>
    <source>
        <strain>DSM 13726</strain>
        <strain evidence="3">PCE-M2</strain>
    </source>
</reference>
<keyword evidence="1" id="KW-1133">Transmembrane helix</keyword>
<protein>
    <submittedName>
        <fullName evidence="2">Putative membrane protein</fullName>
    </submittedName>
</protein>
<gene>
    <name evidence="2" type="ORF">SHALO_0582</name>
</gene>
<keyword evidence="1" id="KW-0472">Membrane</keyword>
<dbReference type="STRING" id="1193502.SHALO_0582"/>
<keyword evidence="3" id="KW-1185">Reference proteome</keyword>
<accession>A0A1D7TH98</accession>
<evidence type="ECO:0000313" key="3">
    <source>
        <dbReference type="Proteomes" id="UP000094609"/>
    </source>
</evidence>
<proteinExistence type="predicted"/>
<evidence type="ECO:0000256" key="1">
    <source>
        <dbReference type="SAM" id="Phobius"/>
    </source>
</evidence>
<dbReference type="KEGG" id="shal:SHALO_0582"/>
<dbReference type="RefSeq" id="WP_069477307.1">
    <property type="nucleotide sequence ID" value="NZ_CP017111.1"/>
</dbReference>
<dbReference type="EMBL" id="CP017111">
    <property type="protein sequence ID" value="AOO64371.1"/>
    <property type="molecule type" value="Genomic_DNA"/>
</dbReference>
<dbReference type="Proteomes" id="UP000094609">
    <property type="component" value="Chromosome"/>
</dbReference>